<feature type="domain" description="Ig-like" evidence="2">
    <location>
        <begin position="38"/>
        <end position="146"/>
    </location>
</feature>
<dbReference type="SUPFAM" id="SSF48726">
    <property type="entry name" value="Immunoglobulin"/>
    <property type="match status" value="1"/>
</dbReference>
<sequence length="344" mass="38471">MHLDNRFGIETRLLTTNTTTGRSADVCSAVKIINLKVPSTYLLDQTSKTPDPLILDCEYEVDESEKGFVLKWLLDGQPVYQWIPSKNPFPFQSFKNRVDTSYVVSQEHLHKHRAMAIIKPLANFTGEYMCIVQTYASIDRKSAKLKIIVRESKFDLSYYLNGDGYITVDCHARDISPLPELQIRINYELFETENLKSVQGENGLYNVSISGRIRKDQLESPAMIECLLSIPETNYNKRRSTTYYARKTKSNNKPLPESHLKTTTTTVATTTTVEMLQAAPENLQKKDPDSPPIVSSGSAGNETTGFNATETNGASSSLPVPLRTTTSVLATVVTILLIFTTTLL</sequence>
<accession>A0A182UN00</accession>
<dbReference type="Proteomes" id="UP000075903">
    <property type="component" value="Unassembled WGS sequence"/>
</dbReference>
<reference evidence="3" key="1">
    <citation type="submission" date="2020-05" db="UniProtKB">
        <authorList>
            <consortium name="EnsemblMetazoa"/>
        </authorList>
    </citation>
    <scope>IDENTIFICATION</scope>
    <source>
        <strain evidence="3">MAF</strain>
    </source>
</reference>
<evidence type="ECO:0000313" key="3">
    <source>
        <dbReference type="EnsemblMetazoa" id="AMEM000659-PA"/>
    </source>
</evidence>
<feature type="compositionally biased region" description="Polar residues" evidence="1">
    <location>
        <begin position="293"/>
        <end position="318"/>
    </location>
</feature>
<feature type="region of interest" description="Disordered" evidence="1">
    <location>
        <begin position="279"/>
        <end position="320"/>
    </location>
</feature>
<keyword evidence="4" id="KW-1185">Reference proteome</keyword>
<dbReference type="AlphaFoldDB" id="A0A182UN00"/>
<proteinExistence type="predicted"/>
<name>A0A182UN00_ANOME</name>
<dbReference type="STRING" id="30066.A0A182UN00"/>
<dbReference type="InterPro" id="IPR036179">
    <property type="entry name" value="Ig-like_dom_sf"/>
</dbReference>
<dbReference type="PANTHER" id="PTHR21261:SF2">
    <property type="entry name" value="GH04238P-RELATED"/>
    <property type="match status" value="1"/>
</dbReference>
<organism evidence="3 4">
    <name type="scientific">Anopheles merus</name>
    <name type="common">Mosquito</name>
    <dbReference type="NCBI Taxonomy" id="30066"/>
    <lineage>
        <taxon>Eukaryota</taxon>
        <taxon>Metazoa</taxon>
        <taxon>Ecdysozoa</taxon>
        <taxon>Arthropoda</taxon>
        <taxon>Hexapoda</taxon>
        <taxon>Insecta</taxon>
        <taxon>Pterygota</taxon>
        <taxon>Neoptera</taxon>
        <taxon>Endopterygota</taxon>
        <taxon>Diptera</taxon>
        <taxon>Nematocera</taxon>
        <taxon>Culicoidea</taxon>
        <taxon>Culicidae</taxon>
        <taxon>Anophelinae</taxon>
        <taxon>Anopheles</taxon>
    </lineage>
</organism>
<evidence type="ECO:0000256" key="1">
    <source>
        <dbReference type="SAM" id="MobiDB-lite"/>
    </source>
</evidence>
<dbReference type="InterPro" id="IPR007110">
    <property type="entry name" value="Ig-like_dom"/>
</dbReference>
<dbReference type="EnsemblMetazoa" id="AMEM000659-RA">
    <property type="protein sequence ID" value="AMEM000659-PA"/>
    <property type="gene ID" value="AMEM000659"/>
</dbReference>
<dbReference type="PANTHER" id="PTHR21261">
    <property type="entry name" value="BEAT PROTEIN"/>
    <property type="match status" value="1"/>
</dbReference>
<evidence type="ECO:0000313" key="4">
    <source>
        <dbReference type="Proteomes" id="UP000075903"/>
    </source>
</evidence>
<dbReference type="PROSITE" id="PS50835">
    <property type="entry name" value="IG_LIKE"/>
    <property type="match status" value="1"/>
</dbReference>
<dbReference type="VEuPathDB" id="VectorBase:AMEM21_001306"/>
<evidence type="ECO:0000259" key="2">
    <source>
        <dbReference type="PROSITE" id="PS50835"/>
    </source>
</evidence>
<dbReference type="VEuPathDB" id="VectorBase:AMEM000659"/>
<protein>
    <submittedName>
        <fullName evidence="3">Ig-like domain-containing protein</fullName>
    </submittedName>
</protein>